<evidence type="ECO:0000259" key="2">
    <source>
        <dbReference type="Pfam" id="PF01326"/>
    </source>
</evidence>
<proteinExistence type="predicted"/>
<evidence type="ECO:0000259" key="1">
    <source>
        <dbReference type="Pfam" id="PF00391"/>
    </source>
</evidence>
<keyword evidence="3" id="KW-0808">Transferase</keyword>
<feature type="domain" description="PEP-utilising enzyme mobile" evidence="1">
    <location>
        <begin position="572"/>
        <end position="642"/>
    </location>
</feature>
<dbReference type="AlphaFoldDB" id="A5CFR9"/>
<protein>
    <submittedName>
        <fullName evidence="3">Phosphoenolpyruvate synthase/pyruvate phosphate dikinase</fullName>
    </submittedName>
</protein>
<dbReference type="Gene3D" id="3.30.470.20">
    <property type="entry name" value="ATP-grasp fold, B domain"/>
    <property type="match status" value="1"/>
</dbReference>
<feature type="domain" description="Pyruvate phosphate dikinase AMP/ATP-binding" evidence="2">
    <location>
        <begin position="23"/>
        <end position="80"/>
    </location>
</feature>
<dbReference type="PANTHER" id="PTHR43615:SF1">
    <property type="entry name" value="PPDK_N DOMAIN-CONTAINING PROTEIN"/>
    <property type="match status" value="1"/>
</dbReference>
<evidence type="ECO:0000313" key="3">
    <source>
        <dbReference type="EMBL" id="CAM58111.1"/>
    </source>
</evidence>
<dbReference type="Pfam" id="PF01326">
    <property type="entry name" value="PPDK_N"/>
    <property type="match status" value="1"/>
</dbReference>
<accession>A5CFR9</accession>
<dbReference type="InterPro" id="IPR008279">
    <property type="entry name" value="PEP-util_enz_mobile_dom"/>
</dbReference>
<organism evidence="3">
    <name type="scientific">uncultured marine microorganism</name>
    <dbReference type="NCBI Taxonomy" id="415540"/>
    <lineage>
        <taxon>unclassified sequences</taxon>
        <taxon>environmental samples</taxon>
    </lineage>
</organism>
<keyword evidence="3" id="KW-0418">Kinase</keyword>
<dbReference type="SUPFAM" id="SSF56059">
    <property type="entry name" value="Glutathione synthetase ATP-binding domain-like"/>
    <property type="match status" value="1"/>
</dbReference>
<dbReference type="InterPro" id="IPR002192">
    <property type="entry name" value="PPDK_AMP/ATP-bd"/>
</dbReference>
<dbReference type="Pfam" id="PF00391">
    <property type="entry name" value="PEP-utilizers"/>
    <property type="match status" value="1"/>
</dbReference>
<dbReference type="GO" id="GO:0016301">
    <property type="term" value="F:kinase activity"/>
    <property type="evidence" value="ECO:0007669"/>
    <property type="project" value="UniProtKB-KW"/>
</dbReference>
<dbReference type="EMBL" id="AM501426">
    <property type="protein sequence ID" value="CAM58111.1"/>
    <property type="molecule type" value="Genomic_DNA"/>
</dbReference>
<gene>
    <name evidence="3" type="primary">9E7-34</name>
</gene>
<dbReference type="GO" id="GO:0005524">
    <property type="term" value="F:ATP binding"/>
    <property type="evidence" value="ECO:0007669"/>
    <property type="project" value="InterPro"/>
</dbReference>
<dbReference type="InterPro" id="IPR051549">
    <property type="entry name" value="PEP_Utilizing_Enz"/>
</dbReference>
<keyword evidence="3" id="KW-0670">Pyruvate</keyword>
<reference evidence="3" key="1">
    <citation type="submission" date="2007-03" db="EMBL/GenBank/DDBJ databases">
        <title>Isolation and characterization of alkane hydroxylases from Pacific deep-sea sediment.</title>
        <authorList>
            <person name="Xu M."/>
        </authorList>
    </citation>
    <scope>NUCLEOTIDE SEQUENCE</scope>
</reference>
<dbReference type="Gene3D" id="3.50.30.10">
    <property type="entry name" value="Phosphohistidine domain"/>
    <property type="match status" value="1"/>
</dbReference>
<name>A5CFR9_9ZZZZ</name>
<dbReference type="InterPro" id="IPR036637">
    <property type="entry name" value="Phosphohistidine_dom_sf"/>
</dbReference>
<sequence>MQGDTWRVGKRSRIIDREIVAEDGAAILRDRQVRQIAQLVRKASAYFETPQDIEWAISGRRIYLLQSRDITTLASGADRAAYALWDNSNIVESYGGVTTPLTFSVARGAYEEAYRHFGRVLGVSEHAIRSNRRTYEQMIGLIQGRVYYNLLNWYRLLMLTPGFRFNSRFMEQMMGVTDGLPENVVPKGQHGGRLAALRAKAGLVRVANRLIVKLFSHNRRVRGFHRRIDQLLDPVELDTMSLDELIDYYEWLQAEVIPAWDTPLINDLYCMIFHGALRQLCARWFGAELSAIHNDLIGGEAGIISLEPVRRMRELARIAKADRGLKEALCNGTLGSIEKGIEGNSAFRHEYHAYIERFGDRCLDELKLESQTLADDPMPMLRTVGQLANAGKASSGGLEKLRAEAERSVDAILGTRKLRRRIFNIALNLARARIRDRENLRFERTRVYGRVRAVFMEIGARLNKLDVLDRADDIYYLDVQEITGLIRGTGASAQMKSLIHSRRAEFEGYASGSEPPRRFITCGPAQLESSMQTIECDNTDEIANARKGQACSPGIVRGPVRVVKDPRTATIRSGDILVAERTDPGWITIFPLVKGLIMERGSLLSHSAIVARELGLPAVVGVEDACRWLQDGDWVELNGASGHIRRLDSTECAA</sequence>
<dbReference type="PANTHER" id="PTHR43615">
    <property type="entry name" value="PHOSPHOENOLPYRUVATE SYNTHASE-RELATED"/>
    <property type="match status" value="1"/>
</dbReference>
<dbReference type="SUPFAM" id="SSF52009">
    <property type="entry name" value="Phosphohistidine domain"/>
    <property type="match status" value="1"/>
</dbReference>